<keyword evidence="8" id="KW-1185">Reference proteome</keyword>
<dbReference type="OMA" id="SHRETNA"/>
<comment type="similarity">
    <text evidence="2">Belongs to the popeye family.</text>
</comment>
<dbReference type="GO" id="GO:0042391">
    <property type="term" value="P:regulation of membrane potential"/>
    <property type="evidence" value="ECO:0007669"/>
    <property type="project" value="TreeGrafter"/>
</dbReference>
<dbReference type="EMBL" id="JAPWDV010000001">
    <property type="protein sequence ID" value="KAJ6225884.1"/>
    <property type="molecule type" value="Genomic_DNA"/>
</dbReference>
<dbReference type="GO" id="GO:0030552">
    <property type="term" value="F:cAMP binding"/>
    <property type="evidence" value="ECO:0007669"/>
    <property type="project" value="TreeGrafter"/>
</dbReference>
<keyword evidence="3" id="KW-0812">Transmembrane</keyword>
<gene>
    <name evidence="7" type="ORF">RDWZM_004429</name>
</gene>
<dbReference type="InterPro" id="IPR014710">
    <property type="entry name" value="RmlC-like_jellyroll"/>
</dbReference>
<evidence type="ECO:0000256" key="1">
    <source>
        <dbReference type="ARBA" id="ARBA00004141"/>
    </source>
</evidence>
<protein>
    <recommendedName>
        <fullName evidence="6">POPDC1-3 domain-containing protein</fullName>
    </recommendedName>
</protein>
<dbReference type="InterPro" id="IPR006916">
    <property type="entry name" value="POPDC1-3"/>
</dbReference>
<dbReference type="Gene3D" id="2.60.120.10">
    <property type="entry name" value="Jelly Rolls"/>
    <property type="match status" value="1"/>
</dbReference>
<dbReference type="Pfam" id="PF04831">
    <property type="entry name" value="POPDC1-3"/>
    <property type="match status" value="1"/>
</dbReference>
<organism evidence="7 8">
    <name type="scientific">Blomia tropicalis</name>
    <name type="common">Mite</name>
    <dbReference type="NCBI Taxonomy" id="40697"/>
    <lineage>
        <taxon>Eukaryota</taxon>
        <taxon>Metazoa</taxon>
        <taxon>Ecdysozoa</taxon>
        <taxon>Arthropoda</taxon>
        <taxon>Chelicerata</taxon>
        <taxon>Arachnida</taxon>
        <taxon>Acari</taxon>
        <taxon>Acariformes</taxon>
        <taxon>Sarcoptiformes</taxon>
        <taxon>Astigmata</taxon>
        <taxon>Glycyphagoidea</taxon>
        <taxon>Echimyopodidae</taxon>
        <taxon>Blomia</taxon>
    </lineage>
</organism>
<dbReference type="SUPFAM" id="SSF51206">
    <property type="entry name" value="cAMP-binding domain-like"/>
    <property type="match status" value="1"/>
</dbReference>
<dbReference type="InterPro" id="IPR055272">
    <property type="entry name" value="POPDC1-3_dom"/>
</dbReference>
<feature type="domain" description="POPDC1-3" evidence="6">
    <location>
        <begin position="1"/>
        <end position="189"/>
    </location>
</feature>
<name>A0A9Q0MHF3_BLOTA</name>
<dbReference type="GO" id="GO:0007507">
    <property type="term" value="P:heart development"/>
    <property type="evidence" value="ECO:0007669"/>
    <property type="project" value="TreeGrafter"/>
</dbReference>
<keyword evidence="5" id="KW-0472">Membrane</keyword>
<keyword evidence="4" id="KW-1133">Transmembrane helix</keyword>
<accession>A0A9Q0MHF3</accession>
<sequence>MLLISNLITMLWSWLVTCSPDLLIWNLTFAIVNIVHLMVLFAKLHPCIRFPHEVEMAYRNLFQPLGMKRIDFKRLYGYTRGIQTIKPKDIYAIEDQTTVDRLSLLLTGRVSVVRNGITRHIVDCYQFLESPEWFGMNSGSKYQVSIVALEESQLLVWNRDKLKLSISSDRYLQIILDHILGRDIVKKLMLSLDIESAGMSSEKTKLIQSNFPNDQIISLNTIQDNSHCFWNLSSNTFEMEAHETSL</sequence>
<dbReference type="GO" id="GO:0042383">
    <property type="term" value="C:sarcolemma"/>
    <property type="evidence" value="ECO:0007669"/>
    <property type="project" value="TreeGrafter"/>
</dbReference>
<comment type="caution">
    <text evidence="7">The sequence shown here is derived from an EMBL/GenBank/DDBJ whole genome shotgun (WGS) entry which is preliminary data.</text>
</comment>
<dbReference type="AlphaFoldDB" id="A0A9Q0MHF3"/>
<dbReference type="PANTHER" id="PTHR12101">
    <property type="entry name" value="POPEYE DOMAIN CONTAINING PROTEIN"/>
    <property type="match status" value="1"/>
</dbReference>
<evidence type="ECO:0000256" key="2">
    <source>
        <dbReference type="ARBA" id="ARBA00007146"/>
    </source>
</evidence>
<comment type="subcellular location">
    <subcellularLocation>
        <location evidence="1">Membrane</location>
        <topology evidence="1">Multi-pass membrane protein</topology>
    </subcellularLocation>
</comment>
<evidence type="ECO:0000256" key="4">
    <source>
        <dbReference type="ARBA" id="ARBA00022989"/>
    </source>
</evidence>
<proteinExistence type="inferred from homology"/>
<evidence type="ECO:0000256" key="5">
    <source>
        <dbReference type="ARBA" id="ARBA00023136"/>
    </source>
</evidence>
<evidence type="ECO:0000313" key="7">
    <source>
        <dbReference type="EMBL" id="KAJ6225884.1"/>
    </source>
</evidence>
<dbReference type="Proteomes" id="UP001142055">
    <property type="component" value="Chromosome 1"/>
</dbReference>
<evidence type="ECO:0000313" key="8">
    <source>
        <dbReference type="Proteomes" id="UP001142055"/>
    </source>
</evidence>
<evidence type="ECO:0000259" key="6">
    <source>
        <dbReference type="Pfam" id="PF04831"/>
    </source>
</evidence>
<dbReference type="GO" id="GO:0051146">
    <property type="term" value="P:striated muscle cell differentiation"/>
    <property type="evidence" value="ECO:0007669"/>
    <property type="project" value="TreeGrafter"/>
</dbReference>
<dbReference type="InterPro" id="IPR018490">
    <property type="entry name" value="cNMP-bd_dom_sf"/>
</dbReference>
<evidence type="ECO:0000256" key="3">
    <source>
        <dbReference type="ARBA" id="ARBA00022692"/>
    </source>
</evidence>
<dbReference type="PANTHER" id="PTHR12101:SF1">
    <property type="entry name" value="BVES"/>
    <property type="match status" value="1"/>
</dbReference>
<reference evidence="7" key="1">
    <citation type="submission" date="2022-12" db="EMBL/GenBank/DDBJ databases">
        <title>Genome assemblies of Blomia tropicalis.</title>
        <authorList>
            <person name="Cui Y."/>
        </authorList>
    </citation>
    <scope>NUCLEOTIDE SEQUENCE</scope>
    <source>
        <tissue evidence="7">Adult mites</tissue>
    </source>
</reference>